<proteinExistence type="predicted"/>
<organism evidence="1">
    <name type="scientific">Sylvanvirus sp</name>
    <dbReference type="NCBI Taxonomy" id="2487774"/>
    <lineage>
        <taxon>Viruses</taxon>
    </lineage>
</organism>
<dbReference type="EMBL" id="MK072542">
    <property type="protein sequence ID" value="AYV87213.1"/>
    <property type="molecule type" value="Genomic_DNA"/>
</dbReference>
<gene>
    <name evidence="1" type="ORF">Sylvanvirus36_2</name>
</gene>
<protein>
    <submittedName>
        <fullName evidence="1">Uncharacterized protein</fullName>
    </submittedName>
</protein>
<name>A0A3G5ALK3_9VIRU</name>
<reference evidence="1" key="1">
    <citation type="submission" date="2018-10" db="EMBL/GenBank/DDBJ databases">
        <title>Hidden diversity of soil giant viruses.</title>
        <authorList>
            <person name="Schulz F."/>
            <person name="Alteio L."/>
            <person name="Goudeau D."/>
            <person name="Ryan E.M."/>
            <person name="Malmstrom R.R."/>
            <person name="Blanchard J."/>
            <person name="Woyke T."/>
        </authorList>
    </citation>
    <scope>NUCLEOTIDE SEQUENCE</scope>
    <source>
        <strain evidence="1">SYV1</strain>
    </source>
</reference>
<accession>A0A3G5ALK3</accession>
<sequence length="547" mass="64036">MSFLSNLLGNPSKVMNVSNPEPYYPQGPSIPYQYNQMGNANPSNNNPQGQGVPYHNNHMMMPLEMQPHFSPMSITQALAQSSNELGSVFPSDKAVTSLYPTVRHELEIPLMERAQFGSTIEISLDRLQKAQAEQSEPWYCPKIVLYFSLPAIRNRKEPCIKEFEVCSRGCKDKVTCYQKRHKPELHEPVTWVDSIAHYLTHQLTLKCGTTVPQRIYWHIQELMDDRYVNRSRNTDQEVGRYYTEEDRMRGCRKPVNIRATLMLVPFQQPALGLPLYALYNSPLSMSLELPALEQCWFANDAKTPYLLHQERKVNVHDIKLRVFAEVWPSHDPDIMHIMDLRRQARLNGQASYLPFKSLTYYWPYWEAHKGQLNNSPEVQKNTKQPDDDLHSINLDLQGEILEILWLIQWDHHEKQKEWFNFGGFEDDDPITEAELNLDNKVNLPRRSAEYFRTNTHTIYNNKPHHFVYGWSWSIDPDRCDLNPGSFMLKPAANQSTCPLQIRVKLQNYIHKCRWYVFIRRPNRVVIQNGEMKVDHNVPKQKEQKQNS</sequence>
<evidence type="ECO:0000313" key="1">
    <source>
        <dbReference type="EMBL" id="AYV87213.1"/>
    </source>
</evidence>